<organism evidence="1 2">
    <name type="scientific">Sulfobacillus benefaciens</name>
    <dbReference type="NCBI Taxonomy" id="453960"/>
    <lineage>
        <taxon>Bacteria</taxon>
        <taxon>Bacillati</taxon>
        <taxon>Bacillota</taxon>
        <taxon>Clostridia</taxon>
        <taxon>Eubacteriales</taxon>
        <taxon>Clostridiales Family XVII. Incertae Sedis</taxon>
        <taxon>Sulfobacillus</taxon>
    </lineage>
</organism>
<protein>
    <recommendedName>
        <fullName evidence="3">Cupin 2 conserved barrel domain-containing protein</fullName>
    </recommendedName>
</protein>
<evidence type="ECO:0008006" key="3">
    <source>
        <dbReference type="Google" id="ProtNLM"/>
    </source>
</evidence>
<dbReference type="EMBL" id="PXYT01000017">
    <property type="protein sequence ID" value="PSR29112.1"/>
    <property type="molecule type" value="Genomic_DNA"/>
</dbReference>
<name>A0A2T2X3Q0_9FIRM</name>
<evidence type="ECO:0000313" key="2">
    <source>
        <dbReference type="Proteomes" id="UP000242699"/>
    </source>
</evidence>
<comment type="caution">
    <text evidence="1">The sequence shown here is derived from an EMBL/GenBank/DDBJ whole genome shotgun (WGS) entry which is preliminary data.</text>
</comment>
<dbReference type="SUPFAM" id="SSF51182">
    <property type="entry name" value="RmlC-like cupins"/>
    <property type="match status" value="1"/>
</dbReference>
<gene>
    <name evidence="1" type="ORF">C7B43_08885</name>
</gene>
<dbReference type="Proteomes" id="UP000242699">
    <property type="component" value="Unassembled WGS sequence"/>
</dbReference>
<dbReference type="InterPro" id="IPR011051">
    <property type="entry name" value="RmlC_Cupin_sf"/>
</dbReference>
<accession>A0A2T2X3Q0</accession>
<dbReference type="AlphaFoldDB" id="A0A2T2X3Q0"/>
<evidence type="ECO:0000313" key="1">
    <source>
        <dbReference type="EMBL" id="PSR29112.1"/>
    </source>
</evidence>
<sequence length="111" mass="11947">MGHCEKLRILRGTSLCMESAVYGLLPETGSVDVQRGTPGPHHAKHTHPTPEILLIVSGTIPYHLDKDDDRCTCRDSLSRPANTQLASTTGNKGYLGIMATLSPIILQRGGV</sequence>
<proteinExistence type="predicted"/>
<reference evidence="1 2" key="1">
    <citation type="journal article" date="2014" name="BMC Genomics">
        <title>Comparison of environmental and isolate Sulfobacillus genomes reveals diverse carbon, sulfur, nitrogen, and hydrogen metabolisms.</title>
        <authorList>
            <person name="Justice N.B."/>
            <person name="Norman A."/>
            <person name="Brown C.T."/>
            <person name="Singh A."/>
            <person name="Thomas B.C."/>
            <person name="Banfield J.F."/>
        </authorList>
    </citation>
    <scope>NUCLEOTIDE SEQUENCE [LARGE SCALE GENOMIC DNA]</scope>
    <source>
        <strain evidence="1">AMDSBA1</strain>
    </source>
</reference>